<evidence type="ECO:0000313" key="6">
    <source>
        <dbReference type="EMBL" id="GJE93337.1"/>
    </source>
</evidence>
<feature type="domain" description="MYND-type" evidence="5">
    <location>
        <begin position="487"/>
        <end position="526"/>
    </location>
</feature>
<dbReference type="OrthoDB" id="5945798at2759"/>
<comment type="caution">
    <text evidence="6">The sequence shown here is derived from an EMBL/GenBank/DDBJ whole genome shotgun (WGS) entry which is preliminary data.</text>
</comment>
<name>A0A9P3GCR1_9APHY</name>
<sequence length="533" mass="59384">MLERWLELFPEPESSPRALRRLSADAIYARLCRHPESWPRLLCEVCVPDKDEDFVLVGMLFAVLEETIQDAPDAVWRSAWQAGLMLASAVVVRSEFLCGFTREELVSDHAADYVEHVNCVLSVFFICAKRARDGARPDETAQLLHILQDTIVGVFVKLLEIGSPFLISEFIDLEDDDDSTMPFYEVDALFGTLNMLGRLTADLLHEHRTIALADSRIPQIFLIIWIWSTKPSVHSDAVFNLAHLASFPYTSENDPWPAIFRSAAAVDDCCDDEVIVSALLRDFADEAVVDAHLSNVLTLLSLWQNAHLIAAEALPPDVRLASYGLAAARRQLCRGESDTPAGFMFASVAAKIFKSFCTGLPLSARQVPAFLDLFAHYALCRIQGAPDAVLAVPVLIGGIVEWALSALPAPPALLSPKRVAMRTRTLAAWRAVAAELAHREGTEWVRCARLWDAMRVRIGPEDALERSDGMQPAFGLLERCAWSECLCSRHKPAHRMRTCKGCERVVYCGGRCQKSDWEKGGHRTRCRMRATSR</sequence>
<organism evidence="6 7">
    <name type="scientific">Phanerochaete sordida</name>
    <dbReference type="NCBI Taxonomy" id="48140"/>
    <lineage>
        <taxon>Eukaryota</taxon>
        <taxon>Fungi</taxon>
        <taxon>Dikarya</taxon>
        <taxon>Basidiomycota</taxon>
        <taxon>Agaricomycotina</taxon>
        <taxon>Agaricomycetes</taxon>
        <taxon>Polyporales</taxon>
        <taxon>Phanerochaetaceae</taxon>
        <taxon>Phanerochaete</taxon>
    </lineage>
</organism>
<evidence type="ECO:0000256" key="2">
    <source>
        <dbReference type="ARBA" id="ARBA00022771"/>
    </source>
</evidence>
<dbReference type="PROSITE" id="PS50865">
    <property type="entry name" value="ZF_MYND_2"/>
    <property type="match status" value="1"/>
</dbReference>
<evidence type="ECO:0000256" key="4">
    <source>
        <dbReference type="PROSITE-ProRule" id="PRU00134"/>
    </source>
</evidence>
<dbReference type="EMBL" id="BPQB01000031">
    <property type="protein sequence ID" value="GJE93337.1"/>
    <property type="molecule type" value="Genomic_DNA"/>
</dbReference>
<keyword evidence="2 4" id="KW-0863">Zinc-finger</keyword>
<evidence type="ECO:0000256" key="1">
    <source>
        <dbReference type="ARBA" id="ARBA00022723"/>
    </source>
</evidence>
<dbReference type="SUPFAM" id="SSF144232">
    <property type="entry name" value="HIT/MYND zinc finger-like"/>
    <property type="match status" value="1"/>
</dbReference>
<dbReference type="Gene3D" id="6.10.140.2220">
    <property type="match status" value="1"/>
</dbReference>
<evidence type="ECO:0000256" key="3">
    <source>
        <dbReference type="ARBA" id="ARBA00022833"/>
    </source>
</evidence>
<evidence type="ECO:0000259" key="5">
    <source>
        <dbReference type="PROSITE" id="PS50865"/>
    </source>
</evidence>
<gene>
    <name evidence="6" type="ORF">PsYK624_094960</name>
</gene>
<keyword evidence="3" id="KW-0862">Zinc</keyword>
<accession>A0A9P3GCR1</accession>
<evidence type="ECO:0000313" key="7">
    <source>
        <dbReference type="Proteomes" id="UP000703269"/>
    </source>
</evidence>
<keyword evidence="7" id="KW-1185">Reference proteome</keyword>
<dbReference type="GO" id="GO:0008270">
    <property type="term" value="F:zinc ion binding"/>
    <property type="evidence" value="ECO:0007669"/>
    <property type="project" value="UniProtKB-KW"/>
</dbReference>
<proteinExistence type="predicted"/>
<dbReference type="AlphaFoldDB" id="A0A9P3GCR1"/>
<dbReference type="InterPro" id="IPR002893">
    <property type="entry name" value="Znf_MYND"/>
</dbReference>
<protein>
    <submittedName>
        <fullName evidence="6">Zinc finger MYND domain-containing protein</fullName>
    </submittedName>
</protein>
<reference evidence="6 7" key="1">
    <citation type="submission" date="2021-08" db="EMBL/GenBank/DDBJ databases">
        <title>Draft Genome Sequence of Phanerochaete sordida strain YK-624.</title>
        <authorList>
            <person name="Mori T."/>
            <person name="Dohra H."/>
            <person name="Suzuki T."/>
            <person name="Kawagishi H."/>
            <person name="Hirai H."/>
        </authorList>
    </citation>
    <scope>NUCLEOTIDE SEQUENCE [LARGE SCALE GENOMIC DNA]</scope>
    <source>
        <strain evidence="6 7">YK-624</strain>
    </source>
</reference>
<keyword evidence="1" id="KW-0479">Metal-binding</keyword>
<dbReference type="Proteomes" id="UP000703269">
    <property type="component" value="Unassembled WGS sequence"/>
</dbReference>